<proteinExistence type="predicted"/>
<evidence type="ECO:0000313" key="2">
    <source>
        <dbReference type="Proteomes" id="UP000789739"/>
    </source>
</evidence>
<keyword evidence="2" id="KW-1185">Reference proteome</keyword>
<comment type="caution">
    <text evidence="1">The sequence shown here is derived from an EMBL/GenBank/DDBJ whole genome shotgun (WGS) entry which is preliminary data.</text>
</comment>
<dbReference type="AlphaFoldDB" id="A0A9N8ZE12"/>
<reference evidence="1" key="1">
    <citation type="submission" date="2021-06" db="EMBL/GenBank/DDBJ databases">
        <authorList>
            <person name="Kallberg Y."/>
            <person name="Tangrot J."/>
            <person name="Rosling A."/>
        </authorList>
    </citation>
    <scope>NUCLEOTIDE SEQUENCE</scope>
    <source>
        <strain evidence="1">BR232B</strain>
    </source>
</reference>
<dbReference type="EMBL" id="CAJVPI010000116">
    <property type="protein sequence ID" value="CAG8483079.1"/>
    <property type="molecule type" value="Genomic_DNA"/>
</dbReference>
<gene>
    <name evidence="1" type="ORF">PBRASI_LOCUS1689</name>
</gene>
<name>A0A9N8ZE12_9GLOM</name>
<evidence type="ECO:0000313" key="1">
    <source>
        <dbReference type="EMBL" id="CAG8483079.1"/>
    </source>
</evidence>
<organism evidence="1 2">
    <name type="scientific">Paraglomus brasilianum</name>
    <dbReference type="NCBI Taxonomy" id="144538"/>
    <lineage>
        <taxon>Eukaryota</taxon>
        <taxon>Fungi</taxon>
        <taxon>Fungi incertae sedis</taxon>
        <taxon>Mucoromycota</taxon>
        <taxon>Glomeromycotina</taxon>
        <taxon>Glomeromycetes</taxon>
        <taxon>Paraglomerales</taxon>
        <taxon>Paraglomeraceae</taxon>
        <taxon>Paraglomus</taxon>
    </lineage>
</organism>
<dbReference type="Proteomes" id="UP000789739">
    <property type="component" value="Unassembled WGS sequence"/>
</dbReference>
<accession>A0A9N8ZE12</accession>
<dbReference type="OrthoDB" id="2448356at2759"/>
<protein>
    <submittedName>
        <fullName evidence="1">5277_t:CDS:1</fullName>
    </submittedName>
</protein>
<sequence>MDNTFTAEMSMSVSNAPPVGAAYFNRPLEQWSLLSFLKRLQELDYNTEYTFYERTINQAEKMTEDVAKFWLGWCQQYGASSQALIPPETRGFFGDFSGKPFSLDNDKVYTDRCKLFRCMKDALDDCLQAIAQNKIEREAYEIAKRMLAYGY</sequence>